<dbReference type="PANTHER" id="PTHR30349">
    <property type="entry name" value="PHAGE INTEGRASE-RELATED"/>
    <property type="match status" value="1"/>
</dbReference>
<protein>
    <submittedName>
        <fullName evidence="5">Uncharacterized protein</fullName>
    </submittedName>
</protein>
<dbReference type="GO" id="GO:0006310">
    <property type="term" value="P:DNA recombination"/>
    <property type="evidence" value="ECO:0007669"/>
    <property type="project" value="UniProtKB-KW"/>
</dbReference>
<evidence type="ECO:0000256" key="4">
    <source>
        <dbReference type="ARBA" id="ARBA00023172"/>
    </source>
</evidence>
<dbReference type="InterPro" id="IPR011010">
    <property type="entry name" value="DNA_brk_join_enz"/>
</dbReference>
<comment type="caution">
    <text evidence="5">The sequence shown here is derived from an EMBL/GenBank/DDBJ whole genome shotgun (WGS) entry which is preliminary data.</text>
</comment>
<accession>A0A2P6MBN3</accession>
<organism evidence="5 6">
    <name type="scientific">Arenimonas caeni</name>
    <dbReference type="NCBI Taxonomy" id="2058085"/>
    <lineage>
        <taxon>Bacteria</taxon>
        <taxon>Pseudomonadati</taxon>
        <taxon>Pseudomonadota</taxon>
        <taxon>Gammaproteobacteria</taxon>
        <taxon>Lysobacterales</taxon>
        <taxon>Lysobacteraceae</taxon>
        <taxon>Arenimonas</taxon>
    </lineage>
</organism>
<keyword evidence="3" id="KW-0238">DNA-binding</keyword>
<gene>
    <name evidence="5" type="ORF">C6N40_01740</name>
</gene>
<evidence type="ECO:0000256" key="2">
    <source>
        <dbReference type="ARBA" id="ARBA00022908"/>
    </source>
</evidence>
<keyword evidence="2" id="KW-0229">DNA integration</keyword>
<dbReference type="InterPro" id="IPR050090">
    <property type="entry name" value="Tyrosine_recombinase_XerCD"/>
</dbReference>
<dbReference type="SUPFAM" id="SSF56349">
    <property type="entry name" value="DNA breaking-rejoining enzymes"/>
    <property type="match status" value="1"/>
</dbReference>
<dbReference type="OrthoDB" id="9157643at2"/>
<dbReference type="GO" id="GO:0015074">
    <property type="term" value="P:DNA integration"/>
    <property type="evidence" value="ECO:0007669"/>
    <property type="project" value="UniProtKB-KW"/>
</dbReference>
<evidence type="ECO:0000256" key="3">
    <source>
        <dbReference type="ARBA" id="ARBA00023125"/>
    </source>
</evidence>
<keyword evidence="6" id="KW-1185">Reference proteome</keyword>
<evidence type="ECO:0000256" key="1">
    <source>
        <dbReference type="ARBA" id="ARBA00008857"/>
    </source>
</evidence>
<keyword evidence="4" id="KW-0233">DNA recombination</keyword>
<comment type="similarity">
    <text evidence="1">Belongs to the 'phage' integrase family.</text>
</comment>
<sequence>MDAPRNPAYHRLYTLIRQALPDHLLPSDLIAPHELARGLQMLFSGLAGLYPQNSLWRNLATEASEIEQATRAEAFDHGSRHDSQANNPITGHMVELPVYASLVHWGPLNQRQVRSRLSALALAPIVVPRLTATDLPNDPKIGRDAAAERLPNACNLVLTELRKTDNSTLLERIAHDFNEHLTWGEDGLQLFCQPALPVPAGPARWVDVYKAVNRLIETRPRLRLQPTRITGEPDPLEAVRTHYFPEGPISPDEAGLAPEDRGTHRYVEAIEGPASVDDCPSALRLNSGYGLLCAMPPWHLTALPPSDAHALSQSILASLGKDEEVGGIVLGALSILTAVPTEMLMDASIEPSLEAMLAGTLPPTPTLAWDCERLLAFLPSKRPERAHRRQPEDRCLEDHQTGVVVGIPDSLARLVRARLPGSVGTLRAAFPKADQAWPGTLSEIKAKLRLALTPTRVRQCVSMEILRQTQSTWMASTAQPDSGMVHIVLAHYAALPAERLYDVHRAACAALFGDELTPPELEDRQRSLLSRWIGSELIPDLDEWHGLIEDAFTRVQTQIARPADTLDAAVACANNVNRLVHHCLRVGTAARPHDGLFNLRQDLDVDLRLAQLAEKQSNLRDTTRLCPLDPVLCDLEAARRRMVRWIADRLSDVDPTLAGGLLSTLGGHEAYPSAPVLFVLKKQRGEWRALPINGEEECALWPQSFPWARNANRGALVQFLLGRGMREDAIRALLGHSDFAGTVADPNCPQAPAALLDELRPHLSAFLTRLGVRPLAWPQDKGADPNKTIALVTSPTPLFGDFDAERVHQRTQSRLLVLRMQAVFHEVALSRLPAELILPRIRDLLTQALADDPRQRERALERVDRKLSSLSLSQLKQRFRSRASVRRHLMPRIEHPTPYAREEIRAIRLGGRLREQVLARLEAQWPAALDEGVASAQALVLLAAMAAGALVPKDSLMRFQKALPDLYVDGDQVWIEYTENHQTWRWVADKLTATLLVGYHARFGHRPAVPEEQILRAADAWLVRLAGGCGLPDGTPRSRLRWLRTHLLAWFRHHVPGTLLSHADASRPSAALPRSALARLKGHYVKTPPRRMRRSTPRIKALNVPKKQQIDAALEQLGREAGIAGTSLGDTEMASLRKELATLCTPKSGTARNALTVAAEAFLRFVYSLRTEGGRLKPVLAESTIGAYLSPIRRLLELLPEDTLLDVDPAEREAIYRKVYVSAGQSERSRRLLALQMFHEMLEDLWGAEPIDWSAVTADAARGASRIDANVVWPHERERAVALLRHGPLQTQVEREAAELLLHLMAALGARFGEAFHLRLRDIGHEERFALIRPNRENKKLKSDAATRRVLLAERLTPRGRELLRRTVARVRLRDPHAADLPLFGEPRSPRHLMDRARVHALLTQALRLATGDANVRPHHLRHTYANETYAHWVAPTTARDRQAREARRDLFGTDVPSRRAVAHWAVTLGHADMETGHLVYLHQQEWRVAQAATSLLPRLEPAQATALWGRSTRAPGTRHALVRALAAGKRSLAPWRGLTLAQPPREMPPDETVDAAPHWPDTDELHRILTHPAKERTSAVELGALFGVAPAMMATLLAGERDVYEESLYFRGQLPAGLGDGRPSQFRACQLTRTLPPGFLTLPGRERINALPDTPEHRAQARAVIALWRDRDRRADRLQPEKVLLDALQWYLAMGCKPKDLVVRVPDKAWRAWCRRHPLFKDVRVTTLSPTKPSDCPPRLRIRATHAFKPINSGAVAYQAQLWLVRALASDRHGRPDTPAHHS</sequence>
<dbReference type="Gene3D" id="1.10.443.10">
    <property type="entry name" value="Intergrase catalytic core"/>
    <property type="match status" value="1"/>
</dbReference>
<evidence type="ECO:0000313" key="6">
    <source>
        <dbReference type="Proteomes" id="UP000241736"/>
    </source>
</evidence>
<reference evidence="5 6" key="1">
    <citation type="submission" date="2018-03" db="EMBL/GenBank/DDBJ databases">
        <title>Arenimonas caeni sp. nov., isolated from activated sludge.</title>
        <authorList>
            <person name="Liu H."/>
        </authorList>
    </citation>
    <scope>NUCLEOTIDE SEQUENCE [LARGE SCALE GENOMIC DNA]</scope>
    <source>
        <strain evidence="6">z29</strain>
    </source>
</reference>
<evidence type="ECO:0000313" key="5">
    <source>
        <dbReference type="EMBL" id="PRH83397.1"/>
    </source>
</evidence>
<dbReference type="CDD" id="cd00397">
    <property type="entry name" value="DNA_BRE_C"/>
    <property type="match status" value="1"/>
</dbReference>
<dbReference type="PANTHER" id="PTHR30349:SF41">
    <property type="entry name" value="INTEGRASE_RECOMBINASE PROTEIN MJ0367-RELATED"/>
    <property type="match status" value="1"/>
</dbReference>
<proteinExistence type="inferred from homology"/>
<dbReference type="GO" id="GO:0003677">
    <property type="term" value="F:DNA binding"/>
    <property type="evidence" value="ECO:0007669"/>
    <property type="project" value="UniProtKB-KW"/>
</dbReference>
<dbReference type="Proteomes" id="UP000241736">
    <property type="component" value="Unassembled WGS sequence"/>
</dbReference>
<name>A0A2P6MBN3_9GAMM</name>
<dbReference type="EMBL" id="PVLF01000002">
    <property type="protein sequence ID" value="PRH83397.1"/>
    <property type="molecule type" value="Genomic_DNA"/>
</dbReference>
<dbReference type="InterPro" id="IPR013762">
    <property type="entry name" value="Integrase-like_cat_sf"/>
</dbReference>